<evidence type="ECO:0000256" key="4">
    <source>
        <dbReference type="ARBA" id="ARBA00022968"/>
    </source>
</evidence>
<feature type="domain" description="Exostosin GT47" evidence="6">
    <location>
        <begin position="1"/>
        <end position="67"/>
    </location>
</feature>
<proteinExistence type="inferred from homology"/>
<keyword evidence="8" id="KW-1185">Reference proteome</keyword>
<dbReference type="Pfam" id="PF03016">
    <property type="entry name" value="Exostosin_GT47"/>
    <property type="match status" value="1"/>
</dbReference>
<keyword evidence="4" id="KW-0812">Transmembrane</keyword>
<keyword evidence="4" id="KW-0735">Signal-anchor</keyword>
<keyword evidence="5" id="KW-0333">Golgi apparatus</keyword>
<gene>
    <name evidence="7" type="ORF">LWI28_018659</name>
</gene>
<dbReference type="PANTHER" id="PTHR11062:SF206">
    <property type="entry name" value="EXOSTOSIN FAMILY PROTEIN"/>
    <property type="match status" value="1"/>
</dbReference>
<evidence type="ECO:0000256" key="1">
    <source>
        <dbReference type="ARBA" id="ARBA00004323"/>
    </source>
</evidence>
<dbReference type="InterPro" id="IPR004263">
    <property type="entry name" value="Exostosin"/>
</dbReference>
<evidence type="ECO:0000313" key="7">
    <source>
        <dbReference type="EMBL" id="KAI9177743.1"/>
    </source>
</evidence>
<comment type="caution">
    <text evidence="7">The sequence shown here is derived from an EMBL/GenBank/DDBJ whole genome shotgun (WGS) entry which is preliminary data.</text>
</comment>
<name>A0AAD5IUX5_ACENE</name>
<reference evidence="7" key="1">
    <citation type="journal article" date="2022" name="Plant J.">
        <title>Strategies of tolerance reflected in two North American maple genomes.</title>
        <authorList>
            <person name="McEvoy S.L."/>
            <person name="Sezen U.U."/>
            <person name="Trouern-Trend A."/>
            <person name="McMahon S.M."/>
            <person name="Schaberg P.G."/>
            <person name="Yang J."/>
            <person name="Wegrzyn J.L."/>
            <person name="Swenson N.G."/>
        </authorList>
    </citation>
    <scope>NUCLEOTIDE SEQUENCE</scope>
    <source>
        <strain evidence="7">91603</strain>
    </source>
</reference>
<evidence type="ECO:0000259" key="6">
    <source>
        <dbReference type="Pfam" id="PF03016"/>
    </source>
</evidence>
<comment type="similarity">
    <text evidence="2">Belongs to the glycosyltransferase 47 family.</text>
</comment>
<dbReference type="AlphaFoldDB" id="A0AAD5IUX5"/>
<dbReference type="Proteomes" id="UP001064489">
    <property type="component" value="Chromosome 5"/>
</dbReference>
<dbReference type="GO" id="GO:0016757">
    <property type="term" value="F:glycosyltransferase activity"/>
    <property type="evidence" value="ECO:0007669"/>
    <property type="project" value="UniProtKB-KW"/>
</dbReference>
<reference evidence="7" key="2">
    <citation type="submission" date="2023-02" db="EMBL/GenBank/DDBJ databases">
        <authorList>
            <person name="Swenson N.G."/>
            <person name="Wegrzyn J.L."/>
            <person name="Mcevoy S.L."/>
        </authorList>
    </citation>
    <scope>NUCLEOTIDE SEQUENCE</scope>
    <source>
        <strain evidence="7">91603</strain>
        <tissue evidence="7">Leaf</tissue>
    </source>
</reference>
<evidence type="ECO:0000256" key="2">
    <source>
        <dbReference type="ARBA" id="ARBA00010271"/>
    </source>
</evidence>
<organism evidence="7 8">
    <name type="scientific">Acer negundo</name>
    <name type="common">Box elder</name>
    <dbReference type="NCBI Taxonomy" id="4023"/>
    <lineage>
        <taxon>Eukaryota</taxon>
        <taxon>Viridiplantae</taxon>
        <taxon>Streptophyta</taxon>
        <taxon>Embryophyta</taxon>
        <taxon>Tracheophyta</taxon>
        <taxon>Spermatophyta</taxon>
        <taxon>Magnoliopsida</taxon>
        <taxon>eudicotyledons</taxon>
        <taxon>Gunneridae</taxon>
        <taxon>Pentapetalae</taxon>
        <taxon>rosids</taxon>
        <taxon>malvids</taxon>
        <taxon>Sapindales</taxon>
        <taxon>Sapindaceae</taxon>
        <taxon>Hippocastanoideae</taxon>
        <taxon>Acereae</taxon>
        <taxon>Acer</taxon>
    </lineage>
</organism>
<dbReference type="PANTHER" id="PTHR11062">
    <property type="entry name" value="EXOSTOSIN HEPARAN SULFATE GLYCOSYLTRANSFERASE -RELATED"/>
    <property type="match status" value="1"/>
</dbReference>
<dbReference type="InterPro" id="IPR040911">
    <property type="entry name" value="Exostosin_GT47"/>
</dbReference>
<protein>
    <recommendedName>
        <fullName evidence="6">Exostosin GT47 domain-containing protein</fullName>
    </recommendedName>
</protein>
<dbReference type="GO" id="GO:0000139">
    <property type="term" value="C:Golgi membrane"/>
    <property type="evidence" value="ECO:0007669"/>
    <property type="project" value="UniProtKB-SubCell"/>
</dbReference>
<dbReference type="EMBL" id="JAJSOW010000102">
    <property type="protein sequence ID" value="KAI9177743.1"/>
    <property type="molecule type" value="Genomic_DNA"/>
</dbReference>
<keyword evidence="3" id="KW-0808">Transferase</keyword>
<keyword evidence="3" id="KW-0328">Glycosyltransferase</keyword>
<evidence type="ECO:0000313" key="8">
    <source>
        <dbReference type="Proteomes" id="UP001064489"/>
    </source>
</evidence>
<sequence>MLRKSKFCLCPSRYEVGTPRIVETIYAGCVPVIIKDGYVPPFSEVLNRKIFSVKVGMKEIPNLKNIFDEYISETVLENAKDS</sequence>
<evidence type="ECO:0000256" key="5">
    <source>
        <dbReference type="ARBA" id="ARBA00023034"/>
    </source>
</evidence>
<evidence type="ECO:0000256" key="3">
    <source>
        <dbReference type="ARBA" id="ARBA00022676"/>
    </source>
</evidence>
<accession>A0AAD5IUX5</accession>
<comment type="subcellular location">
    <subcellularLocation>
        <location evidence="1">Golgi apparatus membrane</location>
        <topology evidence="1">Single-pass type II membrane protein</topology>
    </subcellularLocation>
</comment>